<dbReference type="Gene3D" id="3.50.50.60">
    <property type="entry name" value="FAD/NAD(P)-binding domain"/>
    <property type="match status" value="1"/>
</dbReference>
<dbReference type="RefSeq" id="WP_128985683.1">
    <property type="nucleotide sequence ID" value="NZ_PDJZ01000002.1"/>
</dbReference>
<dbReference type="Pfam" id="PF13450">
    <property type="entry name" value="NAD_binding_8"/>
    <property type="match status" value="1"/>
</dbReference>
<dbReference type="PANTHER" id="PTHR16128">
    <property type="entry name" value="FAD/NAD(P)-BINDING OXIDOREDUCTASE FAMILY PROTEIN"/>
    <property type="match status" value="1"/>
</dbReference>
<evidence type="ECO:0000313" key="1">
    <source>
        <dbReference type="EMBL" id="RXJ85458.1"/>
    </source>
</evidence>
<dbReference type="PANTHER" id="PTHR16128:SF5">
    <property type="entry name" value="FAD_NAD(P)-BINDING OXIDOREDUCTASE FAMILY PROTEIN"/>
    <property type="match status" value="1"/>
</dbReference>
<dbReference type="EMBL" id="PDJZ01000002">
    <property type="protein sequence ID" value="RXJ85458.1"/>
    <property type="molecule type" value="Genomic_DNA"/>
</dbReference>
<evidence type="ECO:0000313" key="2">
    <source>
        <dbReference type="Proteomes" id="UP000290870"/>
    </source>
</evidence>
<gene>
    <name evidence="1" type="ORF">CRU90_02450</name>
</gene>
<comment type="caution">
    <text evidence="1">The sequence shown here is derived from an EMBL/GenBank/DDBJ whole genome shotgun (WGS) entry which is preliminary data.</text>
</comment>
<reference evidence="1 2" key="1">
    <citation type="submission" date="2017-10" db="EMBL/GenBank/DDBJ databases">
        <title>Genomics of the genus Arcobacter.</title>
        <authorList>
            <person name="Perez-Cataluna A."/>
            <person name="Figueras M.J."/>
        </authorList>
    </citation>
    <scope>NUCLEOTIDE SEQUENCE [LARGE SCALE GENOMIC DNA]</scope>
    <source>
        <strain evidence="1 2">F26</strain>
    </source>
</reference>
<protein>
    <recommendedName>
        <fullName evidence="3">NAD/FAD-dependent oxidoreductase</fullName>
    </recommendedName>
</protein>
<dbReference type="OrthoDB" id="5792777at2"/>
<dbReference type="Proteomes" id="UP000290870">
    <property type="component" value="Unassembled WGS sequence"/>
</dbReference>
<dbReference type="AlphaFoldDB" id="A0A4Q0ZP77"/>
<proteinExistence type="predicted"/>
<accession>A0A4Q0ZP77</accession>
<dbReference type="InterPro" id="IPR036188">
    <property type="entry name" value="FAD/NAD-bd_sf"/>
</dbReference>
<dbReference type="Gene3D" id="3.90.660.10">
    <property type="match status" value="1"/>
</dbReference>
<dbReference type="SUPFAM" id="SSF51905">
    <property type="entry name" value="FAD/NAD(P)-binding domain"/>
    <property type="match status" value="1"/>
</dbReference>
<organism evidence="1 2">
    <name type="scientific">Arcobacter cloacae</name>
    <dbReference type="NCBI Taxonomy" id="1054034"/>
    <lineage>
        <taxon>Bacteria</taxon>
        <taxon>Pseudomonadati</taxon>
        <taxon>Campylobacterota</taxon>
        <taxon>Epsilonproteobacteria</taxon>
        <taxon>Campylobacterales</taxon>
        <taxon>Arcobacteraceae</taxon>
        <taxon>Arcobacter</taxon>
    </lineage>
</organism>
<sequence length="305" mass="35415">MKIAIIGAGLSGCNLYNNLKEKYENITIFEKSRGVGGRLSTKYIEDKFIDHGTSSLIPITDDLKLFCLDLVKNGVLKAKYDEFIPKNGINSICKFLIDEKDLVKNTKIIKVQNFDNKWILQDENHKIYEDFDLLFISIPAPQILELDIELPNDFKQKVANIKYDSVFSVILYSNKNIKLDQNRFYENPDIENIIDNSKKYGFKDFSSYIIHSSREFANCVNHKSKEDIYEIFLENLDEELQEELNKFEIIPHLWKYAFAKSSLDMPYFLNNEKNLGICGDYFNYNNLEATLLSSELLGNVTFNNP</sequence>
<evidence type="ECO:0008006" key="3">
    <source>
        <dbReference type="Google" id="ProtNLM"/>
    </source>
</evidence>
<name>A0A4Q0ZP77_9BACT</name>